<protein>
    <submittedName>
        <fullName evidence="3">PAAR domain-containing protein</fullName>
    </submittedName>
    <submittedName>
        <fullName evidence="2">PAAR motif family protein</fullName>
    </submittedName>
</protein>
<reference evidence="2 4" key="1">
    <citation type="submission" date="2014-08" db="EMBL/GenBank/DDBJ databases">
        <authorList>
            <person name="Bunnell A."/>
            <person name="Chain P.S."/>
            <person name="Chertkov O."/>
            <person name="Currie B.J."/>
            <person name="Daligault H.E."/>
            <person name="Davenport K.W."/>
            <person name="Davis C."/>
            <person name="Gleasner C.D."/>
            <person name="Johnson S.L."/>
            <person name="Kaestli M."/>
            <person name="Koren S."/>
            <person name="Kunde Y.A."/>
            <person name="Mayo M."/>
            <person name="McMurry K.K."/>
            <person name="Price E.P."/>
            <person name="Reitenga K.G."/>
            <person name="Robison R."/>
            <person name="Rosovitz M.J."/>
            <person name="Sarovich D.S."/>
            <person name="Teshima H."/>
        </authorList>
    </citation>
    <scope>NUCLEOTIDE SEQUENCE [LARGE SCALE GENOMIC DNA]</scope>
    <source>
        <strain evidence="2 4">MSHR44</strain>
    </source>
</reference>
<reference evidence="3 5" key="2">
    <citation type="submission" date="2017-11" db="EMBL/GenBank/DDBJ databases">
        <title>Molecular characterization of Burkholderia pseudomallei and closely related isolates from Vietnam.</title>
        <authorList>
            <person name="Ustinov D.V."/>
            <person name="Antonov A.S."/>
            <person name="Avdusheva E.F."/>
            <person name="Shpak I.M."/>
            <person name="Zakharova I.B."/>
            <person name="Thi L.A."/>
            <person name="Teteryatnikova N."/>
            <person name="Lopasteyskaya Y.A."/>
            <person name="Kuzyutina J.A."/>
            <person name="Ngo T.N."/>
            <person name="Victorov D.V."/>
        </authorList>
    </citation>
    <scope>NUCLEOTIDE SEQUENCE [LARGE SCALE GENOMIC DNA]</scope>
    <source>
        <strain evidence="3 5">V1512</strain>
    </source>
</reference>
<evidence type="ECO:0000313" key="2">
    <source>
        <dbReference type="EMBL" id="KGX16655.1"/>
    </source>
</evidence>
<name>A0A095RME4_BURPE</name>
<dbReference type="EMBL" id="PHRB01000025">
    <property type="protein sequence ID" value="PJO64079.1"/>
    <property type="molecule type" value="Genomic_DNA"/>
</dbReference>
<proteinExistence type="predicted"/>
<evidence type="ECO:0000256" key="1">
    <source>
        <dbReference type="SAM" id="MobiDB-lite"/>
    </source>
</evidence>
<feature type="region of interest" description="Disordered" evidence="1">
    <location>
        <begin position="1"/>
        <end position="23"/>
    </location>
</feature>
<sequence length="87" mass="9084">MRGVIRIGDSTSHGGRVETGREGSTVMGRAVACVGDRCTCPMNGHEHCVIVEGDEDVRIEGRAVAFDGHRTSCGATLVSSIPTSGRV</sequence>
<dbReference type="RefSeq" id="WP_004523722.1">
    <property type="nucleotide sequence ID" value="NZ_AP028082.1"/>
</dbReference>
<dbReference type="EMBL" id="JQIM01000008">
    <property type="protein sequence ID" value="KGX16655.1"/>
    <property type="molecule type" value="Genomic_DNA"/>
</dbReference>
<gene>
    <name evidence="3" type="ORF">CWD88_22925</name>
    <name evidence="2" type="ORF">Y036_5047</name>
</gene>
<dbReference type="OrthoDB" id="8565659at2"/>
<dbReference type="OMA" id="AFNIEGQ"/>
<dbReference type="AlphaFoldDB" id="A0A095RME4"/>
<dbReference type="Gene3D" id="2.60.200.60">
    <property type="match status" value="1"/>
</dbReference>
<dbReference type="InterPro" id="IPR008727">
    <property type="entry name" value="PAAR_motif"/>
</dbReference>
<accession>A0A095RME4</accession>
<dbReference type="CDD" id="cd14744">
    <property type="entry name" value="PAAR_CT_2"/>
    <property type="match status" value="1"/>
</dbReference>
<dbReference type="Proteomes" id="UP000231878">
    <property type="component" value="Unassembled WGS sequence"/>
</dbReference>
<evidence type="ECO:0000313" key="4">
    <source>
        <dbReference type="Proteomes" id="UP000030475"/>
    </source>
</evidence>
<dbReference type="Proteomes" id="UP000030475">
    <property type="component" value="Unassembled WGS sequence"/>
</dbReference>
<comment type="caution">
    <text evidence="2">The sequence shown here is derived from an EMBL/GenBank/DDBJ whole genome shotgun (WGS) entry which is preliminary data.</text>
</comment>
<dbReference type="Pfam" id="PF05488">
    <property type="entry name" value="PAAR_motif"/>
    <property type="match status" value="1"/>
</dbReference>
<organism evidence="2 4">
    <name type="scientific">Burkholderia pseudomallei</name>
    <name type="common">Pseudomonas pseudomallei</name>
    <dbReference type="NCBI Taxonomy" id="28450"/>
    <lineage>
        <taxon>Bacteria</taxon>
        <taxon>Pseudomonadati</taxon>
        <taxon>Pseudomonadota</taxon>
        <taxon>Betaproteobacteria</taxon>
        <taxon>Burkholderiales</taxon>
        <taxon>Burkholderiaceae</taxon>
        <taxon>Burkholderia</taxon>
        <taxon>pseudomallei group</taxon>
    </lineage>
</organism>
<evidence type="ECO:0000313" key="3">
    <source>
        <dbReference type="EMBL" id="PJO64079.1"/>
    </source>
</evidence>
<evidence type="ECO:0000313" key="5">
    <source>
        <dbReference type="Proteomes" id="UP000231878"/>
    </source>
</evidence>